<accession>A0A1Y1I6L0</accession>
<feature type="region of interest" description="Disordered" evidence="1">
    <location>
        <begin position="98"/>
        <end position="195"/>
    </location>
</feature>
<evidence type="ECO:0000313" key="3">
    <source>
        <dbReference type="Proteomes" id="UP000054558"/>
    </source>
</evidence>
<evidence type="ECO:0000313" key="2">
    <source>
        <dbReference type="EMBL" id="GAQ86590.1"/>
    </source>
</evidence>
<gene>
    <name evidence="2" type="ORF">KFL_002980130</name>
</gene>
<reference evidence="2 3" key="1">
    <citation type="journal article" date="2014" name="Nat. Commun.">
        <title>Klebsormidium flaccidum genome reveals primary factors for plant terrestrial adaptation.</title>
        <authorList>
            <person name="Hori K."/>
            <person name="Maruyama F."/>
            <person name="Fujisawa T."/>
            <person name="Togashi T."/>
            <person name="Yamamoto N."/>
            <person name="Seo M."/>
            <person name="Sato S."/>
            <person name="Yamada T."/>
            <person name="Mori H."/>
            <person name="Tajima N."/>
            <person name="Moriyama T."/>
            <person name="Ikeuchi M."/>
            <person name="Watanabe M."/>
            <person name="Wada H."/>
            <person name="Kobayashi K."/>
            <person name="Saito M."/>
            <person name="Masuda T."/>
            <person name="Sasaki-Sekimoto Y."/>
            <person name="Mashiguchi K."/>
            <person name="Awai K."/>
            <person name="Shimojima M."/>
            <person name="Masuda S."/>
            <person name="Iwai M."/>
            <person name="Nobusawa T."/>
            <person name="Narise T."/>
            <person name="Kondo S."/>
            <person name="Saito H."/>
            <person name="Sato R."/>
            <person name="Murakawa M."/>
            <person name="Ihara Y."/>
            <person name="Oshima-Yamada Y."/>
            <person name="Ohtaka K."/>
            <person name="Satoh M."/>
            <person name="Sonobe K."/>
            <person name="Ishii M."/>
            <person name="Ohtani R."/>
            <person name="Kanamori-Sato M."/>
            <person name="Honoki R."/>
            <person name="Miyazaki D."/>
            <person name="Mochizuki H."/>
            <person name="Umetsu J."/>
            <person name="Higashi K."/>
            <person name="Shibata D."/>
            <person name="Kamiya Y."/>
            <person name="Sato N."/>
            <person name="Nakamura Y."/>
            <person name="Tabata S."/>
            <person name="Ida S."/>
            <person name="Kurokawa K."/>
            <person name="Ohta H."/>
        </authorList>
    </citation>
    <scope>NUCLEOTIDE SEQUENCE [LARGE SCALE GENOMIC DNA]</scope>
    <source>
        <strain evidence="2 3">NIES-2285</strain>
    </source>
</reference>
<dbReference type="EMBL" id="DF237247">
    <property type="protein sequence ID" value="GAQ86590.1"/>
    <property type="molecule type" value="Genomic_DNA"/>
</dbReference>
<proteinExistence type="predicted"/>
<dbReference type="OrthoDB" id="10053569at2759"/>
<name>A0A1Y1I6L0_KLENI</name>
<dbReference type="AlphaFoldDB" id="A0A1Y1I6L0"/>
<feature type="compositionally biased region" description="Polar residues" evidence="1">
    <location>
        <begin position="98"/>
        <end position="109"/>
    </location>
</feature>
<keyword evidence="3" id="KW-1185">Reference proteome</keyword>
<protein>
    <submittedName>
        <fullName evidence="2">Uncharacterized protein</fullName>
    </submittedName>
</protein>
<dbReference type="Proteomes" id="UP000054558">
    <property type="component" value="Unassembled WGS sequence"/>
</dbReference>
<sequence length="195" mass="20877">MIIGFAAHVCCLACAIEIDHRSIYLFGHLFDLLRPNQKVRATMNDRAMMCAAMLTLLLERYGASGLLDVHFEHRCTGVDLERRRARFAGSPDFRCHFSGQNGTATGNRSGESKGNGKANGTGVKNQGGQNGTENGDANGLSKGNGRRSGTGDEGRIRNGSRNGKRDQRNLSEPSAGADAIHTAPAGAEPVHIEKE</sequence>
<evidence type="ECO:0000256" key="1">
    <source>
        <dbReference type="SAM" id="MobiDB-lite"/>
    </source>
</evidence>
<organism evidence="2 3">
    <name type="scientific">Klebsormidium nitens</name>
    <name type="common">Green alga</name>
    <name type="synonym">Ulothrix nitens</name>
    <dbReference type="NCBI Taxonomy" id="105231"/>
    <lineage>
        <taxon>Eukaryota</taxon>
        <taxon>Viridiplantae</taxon>
        <taxon>Streptophyta</taxon>
        <taxon>Klebsormidiophyceae</taxon>
        <taxon>Klebsormidiales</taxon>
        <taxon>Klebsormidiaceae</taxon>
        <taxon>Klebsormidium</taxon>
    </lineage>
</organism>
<feature type="compositionally biased region" description="Polar residues" evidence="1">
    <location>
        <begin position="122"/>
        <end position="135"/>
    </location>
</feature>